<evidence type="ECO:0000256" key="2">
    <source>
        <dbReference type="ARBA" id="ARBA00004922"/>
    </source>
</evidence>
<feature type="domain" description="Galactosyltransferase N-terminal" evidence="13">
    <location>
        <begin position="70"/>
        <end position="147"/>
    </location>
</feature>
<dbReference type="STRING" id="334426.A0A0R3PVP3"/>
<keyword evidence="6 11" id="KW-0812">Transmembrane</keyword>
<evidence type="ECO:0000313" key="14">
    <source>
        <dbReference type="EMBL" id="VDM61706.1"/>
    </source>
</evidence>
<comment type="subcellular location">
    <subcellularLocation>
        <location evidence="1 11">Membrane</location>
        <topology evidence="1 11">Single-pass type II membrane protein</topology>
    </subcellularLocation>
</comment>
<reference evidence="16" key="1">
    <citation type="submission" date="2017-02" db="UniProtKB">
        <authorList>
            <consortium name="WormBaseParasite"/>
        </authorList>
    </citation>
    <scope>IDENTIFICATION</scope>
</reference>
<evidence type="ECO:0000256" key="1">
    <source>
        <dbReference type="ARBA" id="ARBA00004606"/>
    </source>
</evidence>
<dbReference type="InterPro" id="IPR003859">
    <property type="entry name" value="Galactosyl_T"/>
</dbReference>
<dbReference type="InterPro" id="IPR029044">
    <property type="entry name" value="Nucleotide-diphossugar_trans"/>
</dbReference>
<dbReference type="WBParaSite" id="ACOC_0001012001-mRNA-1">
    <property type="protein sequence ID" value="ACOC_0001012001-mRNA-1"/>
    <property type="gene ID" value="ACOC_0001012001"/>
</dbReference>
<evidence type="ECO:0000313" key="15">
    <source>
        <dbReference type="Proteomes" id="UP000267027"/>
    </source>
</evidence>
<proteinExistence type="inferred from homology"/>
<name>A0A0R3PVP3_ANGCS</name>
<evidence type="ECO:0000256" key="4">
    <source>
        <dbReference type="ARBA" id="ARBA00022676"/>
    </source>
</evidence>
<dbReference type="SUPFAM" id="SSF53448">
    <property type="entry name" value="Nucleotide-diphospho-sugar transferases"/>
    <property type="match status" value="1"/>
</dbReference>
<keyword evidence="8 11" id="KW-1133">Transmembrane helix</keyword>
<dbReference type="Proteomes" id="UP000267027">
    <property type="component" value="Unassembled WGS sequence"/>
</dbReference>
<evidence type="ECO:0000256" key="9">
    <source>
        <dbReference type="ARBA" id="ARBA00023136"/>
    </source>
</evidence>
<dbReference type="OrthoDB" id="6020664at2759"/>
<evidence type="ECO:0000259" key="13">
    <source>
        <dbReference type="Pfam" id="PF13733"/>
    </source>
</evidence>
<evidence type="ECO:0000256" key="8">
    <source>
        <dbReference type="ARBA" id="ARBA00022989"/>
    </source>
</evidence>
<dbReference type="PANTHER" id="PTHR19300">
    <property type="entry name" value="BETA-1,4-GALACTOSYLTRANSFERASE"/>
    <property type="match status" value="1"/>
</dbReference>
<dbReference type="Pfam" id="PF02709">
    <property type="entry name" value="Glyco_transf_7C"/>
    <property type="match status" value="1"/>
</dbReference>
<dbReference type="GO" id="GO:0016020">
    <property type="term" value="C:membrane"/>
    <property type="evidence" value="ECO:0007669"/>
    <property type="project" value="UniProtKB-SubCell"/>
</dbReference>
<comment type="pathway">
    <text evidence="2 11">Protein modification; protein glycosylation.</text>
</comment>
<dbReference type="GO" id="GO:0046525">
    <property type="term" value="F:xylosylprotein 4-beta-galactosyltransferase activity"/>
    <property type="evidence" value="ECO:0007669"/>
    <property type="project" value="TreeGrafter"/>
</dbReference>
<keyword evidence="11" id="KW-0479">Metal-binding</keyword>
<dbReference type="PANTHER" id="PTHR19300:SF30">
    <property type="entry name" value="BETA-1,4-GALACTOSYLTRANSFERASE 7"/>
    <property type="match status" value="1"/>
</dbReference>
<dbReference type="AlphaFoldDB" id="A0A0R3PVP3"/>
<dbReference type="UniPathway" id="UPA00378"/>
<keyword evidence="7 11" id="KW-0735">Signal-anchor</keyword>
<accession>A0A0R3PVP3</accession>
<dbReference type="GO" id="GO:0030166">
    <property type="term" value="P:proteoglycan biosynthetic process"/>
    <property type="evidence" value="ECO:0007669"/>
    <property type="project" value="TreeGrafter"/>
</dbReference>
<keyword evidence="5 11" id="KW-0808">Transferase</keyword>
<reference evidence="14 15" key="2">
    <citation type="submission" date="2018-11" db="EMBL/GenBank/DDBJ databases">
        <authorList>
            <consortium name="Pathogen Informatics"/>
        </authorList>
    </citation>
    <scope>NUCLEOTIDE SEQUENCE [LARGE SCALE GENOMIC DNA]</scope>
    <source>
        <strain evidence="14 15">Costa Rica</strain>
    </source>
</reference>
<feature type="transmembrane region" description="Helical" evidence="11">
    <location>
        <begin position="6"/>
        <end position="26"/>
    </location>
</feature>
<dbReference type="Gene3D" id="3.90.550.10">
    <property type="entry name" value="Spore Coat Polysaccharide Biosynthesis Protein SpsA, Chain A"/>
    <property type="match status" value="1"/>
</dbReference>
<evidence type="ECO:0000256" key="6">
    <source>
        <dbReference type="ARBA" id="ARBA00022692"/>
    </source>
</evidence>
<keyword evidence="15" id="KW-1185">Reference proteome</keyword>
<protein>
    <recommendedName>
        <fullName evidence="11">Beta-1,4-N-acetylgalactosaminyltransferase</fullName>
        <ecNumber evidence="11">2.4.1.-</ecNumber>
    </recommendedName>
    <alternativeName>
        <fullName evidence="11">Beta-4-GalNAcT</fullName>
    </alternativeName>
</protein>
<gene>
    <name evidence="14" type="ORF">ACOC_LOCUS10121</name>
</gene>
<dbReference type="GO" id="GO:0046872">
    <property type="term" value="F:metal ion binding"/>
    <property type="evidence" value="ECO:0007669"/>
    <property type="project" value="UniProtKB-UniRule"/>
</dbReference>
<evidence type="ECO:0000256" key="7">
    <source>
        <dbReference type="ARBA" id="ARBA00022968"/>
    </source>
</evidence>
<evidence type="ECO:0000256" key="3">
    <source>
        <dbReference type="ARBA" id="ARBA00005735"/>
    </source>
</evidence>
<comment type="similarity">
    <text evidence="3 11">Belongs to the glycosyltransferase 7 family.</text>
</comment>
<keyword evidence="10 11" id="KW-0325">Glycoprotein</keyword>
<keyword evidence="4 11" id="KW-0328">Glycosyltransferase</keyword>
<feature type="domain" description="Galactosyltransferase C-terminal" evidence="12">
    <location>
        <begin position="156"/>
        <end position="230"/>
    </location>
</feature>
<evidence type="ECO:0000256" key="11">
    <source>
        <dbReference type="RuleBase" id="RU368121"/>
    </source>
</evidence>
<keyword evidence="9 11" id="KW-0472">Membrane</keyword>
<evidence type="ECO:0000313" key="16">
    <source>
        <dbReference type="WBParaSite" id="ACOC_0001012001-mRNA-1"/>
    </source>
</evidence>
<dbReference type="PRINTS" id="PR02050">
    <property type="entry name" value="B14GALTRFASE"/>
</dbReference>
<comment type="function">
    <text evidence="11">Catalyzes the transfer of galactose onto proteins or lipids.</text>
</comment>
<dbReference type="InterPro" id="IPR027995">
    <property type="entry name" value="Galactosyl_T_N"/>
</dbReference>
<evidence type="ECO:0000256" key="10">
    <source>
        <dbReference type="ARBA" id="ARBA00023180"/>
    </source>
</evidence>
<sequence length="303" mass="35284">MGIPRVYQRVLLPILLINALLFVYLLSVNGPFSESYDYIPLPTAAPPHKLCVIGRNHDHLWFLKLIMGDVLVPFRDRDEELSEFAPHIDKFLREQGIEYYLLLMNQTDDLRFNRASLINAKSDRVGCDYMVMHDVDLLPLNSEISYHFPGEGVIRHISSPSYHPKYSYSKFIGGILMLTMNDYKTLNGMSNKYWGWGLEDDEFFLRIKDAALNLTRVENLSSNRLNTFRHLHGPKRKRDYAVVTKEQKSMKKRRDYISGLNNVSYNITARRIRSFGEASVHVVDVQLFCDMSWTPYCKLPSHR</sequence>
<organism evidence="16">
    <name type="scientific">Angiostrongylus costaricensis</name>
    <name type="common">Nematode worm</name>
    <dbReference type="NCBI Taxonomy" id="334426"/>
    <lineage>
        <taxon>Eukaryota</taxon>
        <taxon>Metazoa</taxon>
        <taxon>Ecdysozoa</taxon>
        <taxon>Nematoda</taxon>
        <taxon>Chromadorea</taxon>
        <taxon>Rhabditida</taxon>
        <taxon>Rhabditina</taxon>
        <taxon>Rhabditomorpha</taxon>
        <taxon>Strongyloidea</taxon>
        <taxon>Metastrongylidae</taxon>
        <taxon>Angiostrongylus</taxon>
    </lineage>
</organism>
<dbReference type="EMBL" id="UYYA01004413">
    <property type="protein sequence ID" value="VDM61706.1"/>
    <property type="molecule type" value="Genomic_DNA"/>
</dbReference>
<dbReference type="InterPro" id="IPR027791">
    <property type="entry name" value="Galactosyl_T_C"/>
</dbReference>
<evidence type="ECO:0000256" key="5">
    <source>
        <dbReference type="ARBA" id="ARBA00022679"/>
    </source>
</evidence>
<dbReference type="GO" id="GO:0005975">
    <property type="term" value="P:carbohydrate metabolic process"/>
    <property type="evidence" value="ECO:0007669"/>
    <property type="project" value="InterPro"/>
</dbReference>
<dbReference type="Pfam" id="PF13733">
    <property type="entry name" value="Glyco_transf_7N"/>
    <property type="match status" value="1"/>
</dbReference>
<keyword evidence="11" id="KW-0464">Manganese</keyword>
<dbReference type="EC" id="2.4.1.-" evidence="11"/>
<dbReference type="OMA" id="PQTHPKY"/>
<comment type="cofactor">
    <cofactor evidence="11">
        <name>Mn(2+)</name>
        <dbReference type="ChEBI" id="CHEBI:29035"/>
    </cofactor>
</comment>
<evidence type="ECO:0000259" key="12">
    <source>
        <dbReference type="Pfam" id="PF02709"/>
    </source>
</evidence>
<dbReference type="GO" id="GO:0005794">
    <property type="term" value="C:Golgi apparatus"/>
    <property type="evidence" value="ECO:0007669"/>
    <property type="project" value="TreeGrafter"/>
</dbReference>